<dbReference type="InParanoid" id="A0A0C3J9Z5"/>
<evidence type="ECO:0000313" key="3">
    <source>
        <dbReference type="Proteomes" id="UP000054217"/>
    </source>
</evidence>
<reference evidence="3" key="2">
    <citation type="submission" date="2015-01" db="EMBL/GenBank/DDBJ databases">
        <title>Evolutionary Origins and Diversification of the Mycorrhizal Mutualists.</title>
        <authorList>
            <consortium name="DOE Joint Genome Institute"/>
            <consortium name="Mycorrhizal Genomics Consortium"/>
            <person name="Kohler A."/>
            <person name="Kuo A."/>
            <person name="Nagy L.G."/>
            <person name="Floudas D."/>
            <person name="Copeland A."/>
            <person name="Barry K.W."/>
            <person name="Cichocki N."/>
            <person name="Veneault-Fourrey C."/>
            <person name="LaButti K."/>
            <person name="Lindquist E.A."/>
            <person name="Lipzen A."/>
            <person name="Lundell T."/>
            <person name="Morin E."/>
            <person name="Murat C."/>
            <person name="Riley R."/>
            <person name="Ohm R."/>
            <person name="Sun H."/>
            <person name="Tunlid A."/>
            <person name="Henrissat B."/>
            <person name="Grigoriev I.V."/>
            <person name="Hibbett D.S."/>
            <person name="Martin F."/>
        </authorList>
    </citation>
    <scope>NUCLEOTIDE SEQUENCE [LARGE SCALE GENOMIC DNA]</scope>
    <source>
        <strain evidence="3">Marx 270</strain>
    </source>
</reference>
<evidence type="ECO:0000313" key="2">
    <source>
        <dbReference type="EMBL" id="KIN94516.1"/>
    </source>
</evidence>
<dbReference type="EMBL" id="KN832095">
    <property type="protein sequence ID" value="KIN94516.1"/>
    <property type="molecule type" value="Genomic_DNA"/>
</dbReference>
<organism evidence="2 3">
    <name type="scientific">Pisolithus tinctorius Marx 270</name>
    <dbReference type="NCBI Taxonomy" id="870435"/>
    <lineage>
        <taxon>Eukaryota</taxon>
        <taxon>Fungi</taxon>
        <taxon>Dikarya</taxon>
        <taxon>Basidiomycota</taxon>
        <taxon>Agaricomycotina</taxon>
        <taxon>Agaricomycetes</taxon>
        <taxon>Agaricomycetidae</taxon>
        <taxon>Boletales</taxon>
        <taxon>Sclerodermatineae</taxon>
        <taxon>Pisolithaceae</taxon>
        <taxon>Pisolithus</taxon>
    </lineage>
</organism>
<evidence type="ECO:0000256" key="1">
    <source>
        <dbReference type="SAM" id="MobiDB-lite"/>
    </source>
</evidence>
<keyword evidence="3" id="KW-1185">Reference proteome</keyword>
<proteinExistence type="predicted"/>
<feature type="compositionally biased region" description="Basic and acidic residues" evidence="1">
    <location>
        <begin position="16"/>
        <end position="40"/>
    </location>
</feature>
<gene>
    <name evidence="2" type="ORF">M404DRAFT_1008256</name>
</gene>
<name>A0A0C3J9Z5_PISTI</name>
<dbReference type="AlphaFoldDB" id="A0A0C3J9Z5"/>
<dbReference type="Proteomes" id="UP000054217">
    <property type="component" value="Unassembled WGS sequence"/>
</dbReference>
<accession>A0A0C3J9Z5</accession>
<sequence length="123" mass="13168">MARNVLVEVCPTCKEDKEAEGLGVAEEHGEHLEDEREKGRSSSPLSNSSDIPCVVPESGTNKDSHDLLKVSWDVTGKRTLECRSSTAGYSDRVGLAIGTVTPTTYAAGENVLSVFLLANVLHP</sequence>
<reference evidence="2 3" key="1">
    <citation type="submission" date="2014-04" db="EMBL/GenBank/DDBJ databases">
        <authorList>
            <consortium name="DOE Joint Genome Institute"/>
            <person name="Kuo A."/>
            <person name="Kohler A."/>
            <person name="Costa M.D."/>
            <person name="Nagy L.G."/>
            <person name="Floudas D."/>
            <person name="Copeland A."/>
            <person name="Barry K.W."/>
            <person name="Cichocki N."/>
            <person name="Veneault-Fourrey C."/>
            <person name="LaButti K."/>
            <person name="Lindquist E.A."/>
            <person name="Lipzen A."/>
            <person name="Lundell T."/>
            <person name="Morin E."/>
            <person name="Murat C."/>
            <person name="Sun H."/>
            <person name="Tunlid A."/>
            <person name="Henrissat B."/>
            <person name="Grigoriev I.V."/>
            <person name="Hibbett D.S."/>
            <person name="Martin F."/>
            <person name="Nordberg H.P."/>
            <person name="Cantor M.N."/>
            <person name="Hua S.X."/>
        </authorList>
    </citation>
    <scope>NUCLEOTIDE SEQUENCE [LARGE SCALE GENOMIC DNA]</scope>
    <source>
        <strain evidence="2 3">Marx 270</strain>
    </source>
</reference>
<feature type="region of interest" description="Disordered" evidence="1">
    <location>
        <begin position="16"/>
        <end position="62"/>
    </location>
</feature>
<protein>
    <submittedName>
        <fullName evidence="2">Uncharacterized protein</fullName>
    </submittedName>
</protein>
<dbReference type="HOGENOM" id="CLU_2016187_0_0_1"/>